<feature type="region of interest" description="Disordered" evidence="1">
    <location>
        <begin position="452"/>
        <end position="485"/>
    </location>
</feature>
<dbReference type="InterPro" id="IPR050863">
    <property type="entry name" value="CenT-Element_Derived"/>
</dbReference>
<dbReference type="InterPro" id="IPR007889">
    <property type="entry name" value="HTH_Psq"/>
</dbReference>
<proteinExistence type="predicted"/>
<dbReference type="PANTHER" id="PTHR19303:SF74">
    <property type="entry name" value="POGO TRANSPOSABLE ELEMENT WITH KRAB DOMAIN"/>
    <property type="match status" value="1"/>
</dbReference>
<reference evidence="5" key="1">
    <citation type="submission" date="2025-08" db="UniProtKB">
        <authorList>
            <consortium name="RefSeq"/>
        </authorList>
    </citation>
    <scope>IDENTIFICATION</scope>
</reference>
<evidence type="ECO:0000259" key="2">
    <source>
        <dbReference type="Pfam" id="PF03184"/>
    </source>
</evidence>
<evidence type="ECO:0000259" key="3">
    <source>
        <dbReference type="Pfam" id="PF05225"/>
    </source>
</evidence>
<dbReference type="Gene3D" id="3.30.420.10">
    <property type="entry name" value="Ribonuclease H-like superfamily/Ribonuclease H"/>
    <property type="match status" value="1"/>
</dbReference>
<organism evidence="4 5">
    <name type="scientific">Hydra vulgaris</name>
    <name type="common">Hydra</name>
    <name type="synonym">Hydra attenuata</name>
    <dbReference type="NCBI Taxonomy" id="6087"/>
    <lineage>
        <taxon>Eukaryota</taxon>
        <taxon>Metazoa</taxon>
        <taxon>Cnidaria</taxon>
        <taxon>Hydrozoa</taxon>
        <taxon>Hydroidolina</taxon>
        <taxon>Anthoathecata</taxon>
        <taxon>Aplanulata</taxon>
        <taxon>Hydridae</taxon>
        <taxon>Hydra</taxon>
    </lineage>
</organism>
<sequence>MPRKYKHVVGGGYKKHDPKTIEKAISDIQNGLSLRKSAEKHGLHYSVLYRHLKRGPNLKKHGGQTALSLEEEQLFVDRLKICGEWGYPIDTTTLRLLVKDFLDRRGKEVKRFKDNLPGRDFEESFIKRHKEQLAVRMCQNIKCSRAGVTPETINNYFDELTNELKDVSLSNIVNYDETNLSDDPGKRKVIIRRGTKYPERVINSSKSSTSVMCVAAADGTILPPYVVYKTMHLYQSWTEGGPKNARYNRTKSGWFDSFCFEDWVLTVALPYLKNKTGQKILIGDNLSSHLSMESVKLCKDNDISFIFLPANSTHLTQPLDVTFFRPLKSTWRQILEVWKKGPGRAEATVPKDKFPALLKKLCDSLKEENMISGFKKCGIAPLNRNKVLSMLPKIIDDEENQNPENIQKNTEAVDRSFQELLKSLRHDQTPKIRQKRTKVNVKPGKSIGVEDFVVDDEIPQTSRSTGQNPGTSGTKQVQPKKSRKRVEMFMYSNKSLC</sequence>
<dbReference type="Proteomes" id="UP001652625">
    <property type="component" value="Chromosome 13"/>
</dbReference>
<gene>
    <name evidence="5" type="primary">LOC136089551</name>
</gene>
<dbReference type="RefSeq" id="XP_065671675.1">
    <property type="nucleotide sequence ID" value="XM_065815603.1"/>
</dbReference>
<accession>A0ABM4DBC2</accession>
<feature type="compositionally biased region" description="Polar residues" evidence="1">
    <location>
        <begin position="459"/>
        <end position="477"/>
    </location>
</feature>
<feature type="domain" description="HTH psq-type" evidence="3">
    <location>
        <begin position="18"/>
        <end position="59"/>
    </location>
</feature>
<dbReference type="Pfam" id="PF05225">
    <property type="entry name" value="HTH_psq"/>
    <property type="match status" value="1"/>
</dbReference>
<dbReference type="PANTHER" id="PTHR19303">
    <property type="entry name" value="TRANSPOSON"/>
    <property type="match status" value="1"/>
</dbReference>
<dbReference type="GeneID" id="136089551"/>
<protein>
    <submittedName>
        <fullName evidence="5">Uncharacterized protein LOC136089551</fullName>
    </submittedName>
</protein>
<keyword evidence="4" id="KW-1185">Reference proteome</keyword>
<evidence type="ECO:0000256" key="1">
    <source>
        <dbReference type="SAM" id="MobiDB-lite"/>
    </source>
</evidence>
<evidence type="ECO:0000313" key="5">
    <source>
        <dbReference type="RefSeq" id="XP_065671675.1"/>
    </source>
</evidence>
<dbReference type="InterPro" id="IPR036397">
    <property type="entry name" value="RNaseH_sf"/>
</dbReference>
<feature type="domain" description="DDE-1" evidence="2">
    <location>
        <begin position="208"/>
        <end position="335"/>
    </location>
</feature>
<evidence type="ECO:0000313" key="4">
    <source>
        <dbReference type="Proteomes" id="UP001652625"/>
    </source>
</evidence>
<dbReference type="Pfam" id="PF03184">
    <property type="entry name" value="DDE_1"/>
    <property type="match status" value="1"/>
</dbReference>
<dbReference type="InterPro" id="IPR004875">
    <property type="entry name" value="DDE_SF_endonuclease_dom"/>
</dbReference>
<name>A0ABM4DBC2_HYDVU</name>